<reference evidence="7 8" key="1">
    <citation type="submission" date="2020-08" db="EMBL/GenBank/DDBJ databases">
        <title>Genomic Encyclopedia of Type Strains, Phase IV (KMG-IV): sequencing the most valuable type-strain genomes for metagenomic binning, comparative biology and taxonomic classification.</title>
        <authorList>
            <person name="Goeker M."/>
        </authorList>
    </citation>
    <scope>NUCLEOTIDE SEQUENCE [LARGE SCALE GENOMIC DNA]</scope>
    <source>
        <strain evidence="7 8">DSM 105040</strain>
    </source>
</reference>
<feature type="transmembrane region" description="Helical" evidence="5">
    <location>
        <begin position="158"/>
        <end position="177"/>
    </location>
</feature>
<comment type="caution">
    <text evidence="7">The sequence shown here is derived from an EMBL/GenBank/DDBJ whole genome shotgun (WGS) entry which is preliminary data.</text>
</comment>
<keyword evidence="8" id="KW-1185">Reference proteome</keyword>
<evidence type="ECO:0000256" key="2">
    <source>
        <dbReference type="ARBA" id="ARBA00022692"/>
    </source>
</evidence>
<feature type="transmembrane region" description="Helical" evidence="5">
    <location>
        <begin position="132"/>
        <end position="152"/>
    </location>
</feature>
<evidence type="ECO:0000259" key="6">
    <source>
        <dbReference type="Pfam" id="PF00892"/>
    </source>
</evidence>
<feature type="transmembrane region" description="Helical" evidence="5">
    <location>
        <begin position="40"/>
        <end position="61"/>
    </location>
</feature>
<feature type="transmembrane region" description="Helical" evidence="5">
    <location>
        <begin position="12"/>
        <end position="34"/>
    </location>
</feature>
<keyword evidence="3 5" id="KW-1133">Transmembrane helix</keyword>
<feature type="transmembrane region" description="Helical" evidence="5">
    <location>
        <begin position="224"/>
        <end position="242"/>
    </location>
</feature>
<evidence type="ECO:0000313" key="7">
    <source>
        <dbReference type="EMBL" id="MBB4022116.1"/>
    </source>
</evidence>
<evidence type="ECO:0000256" key="4">
    <source>
        <dbReference type="ARBA" id="ARBA00023136"/>
    </source>
</evidence>
<dbReference type="RefSeq" id="WP_173585961.1">
    <property type="nucleotide sequence ID" value="NZ_JACIEQ010000002.1"/>
</dbReference>
<name>A0A840CH42_9RHOB</name>
<dbReference type="SUPFAM" id="SSF103481">
    <property type="entry name" value="Multidrug resistance efflux transporter EmrE"/>
    <property type="match status" value="2"/>
</dbReference>
<proteinExistence type="predicted"/>
<feature type="domain" description="EamA" evidence="6">
    <location>
        <begin position="161"/>
        <end position="293"/>
    </location>
</feature>
<feature type="transmembrane region" description="Helical" evidence="5">
    <location>
        <begin position="279"/>
        <end position="300"/>
    </location>
</feature>
<dbReference type="PANTHER" id="PTHR32322">
    <property type="entry name" value="INNER MEMBRANE TRANSPORTER"/>
    <property type="match status" value="1"/>
</dbReference>
<organism evidence="7 8">
    <name type="scientific">Actibacterium naphthalenivorans</name>
    <dbReference type="NCBI Taxonomy" id="1614693"/>
    <lineage>
        <taxon>Bacteria</taxon>
        <taxon>Pseudomonadati</taxon>
        <taxon>Pseudomonadota</taxon>
        <taxon>Alphaproteobacteria</taxon>
        <taxon>Rhodobacterales</taxon>
        <taxon>Roseobacteraceae</taxon>
        <taxon>Actibacterium</taxon>
    </lineage>
</organism>
<dbReference type="InterPro" id="IPR050638">
    <property type="entry name" value="AA-Vitamin_Transporters"/>
</dbReference>
<dbReference type="InterPro" id="IPR000620">
    <property type="entry name" value="EamA_dom"/>
</dbReference>
<dbReference type="Pfam" id="PF00892">
    <property type="entry name" value="EamA"/>
    <property type="match status" value="2"/>
</dbReference>
<dbReference type="Proteomes" id="UP000585681">
    <property type="component" value="Unassembled WGS sequence"/>
</dbReference>
<evidence type="ECO:0000313" key="8">
    <source>
        <dbReference type="Proteomes" id="UP000585681"/>
    </source>
</evidence>
<sequence length="313" mass="32605">MSQPAARPMSPAEWAMLIALSLLWGGSFFFNGLAVRDLPTLTVVVCRVSLAALVLIAICRIAGVRLPRAPRIWAAFFGMGLLNNVIPFSLIVWGQSHIASGVASILNATTPLFTVLVAHVLTRDEKLTPPRLAGVALGLAGVAVMIGGGAMAALGRDVLAQLACLAAALSYAFAGIFGRRFRALGVAPLATATGQVTAASVMLWPLMLLIDRPWTLPLPGPETLGALAGLAVLSTALAYVLYFRILSSAGATNLSLVTFLVPVSAIILGIAVLDEVLAPRHLAGMALIAAGLAAMDGRILRLLPARRPDRSPE</sequence>
<gene>
    <name evidence="7" type="ORF">GGR17_001925</name>
</gene>
<accession>A0A840CH42</accession>
<dbReference type="Gene3D" id="1.10.3730.20">
    <property type="match status" value="1"/>
</dbReference>
<feature type="transmembrane region" description="Helical" evidence="5">
    <location>
        <begin position="254"/>
        <end position="273"/>
    </location>
</feature>
<dbReference type="PANTHER" id="PTHR32322:SF9">
    <property type="entry name" value="AMINO-ACID METABOLITE EFFLUX PUMP-RELATED"/>
    <property type="match status" value="1"/>
</dbReference>
<feature type="transmembrane region" description="Helical" evidence="5">
    <location>
        <begin position="184"/>
        <end position="204"/>
    </location>
</feature>
<feature type="domain" description="EamA" evidence="6">
    <location>
        <begin position="16"/>
        <end position="146"/>
    </location>
</feature>
<evidence type="ECO:0000256" key="1">
    <source>
        <dbReference type="ARBA" id="ARBA00004141"/>
    </source>
</evidence>
<keyword evidence="2 5" id="KW-0812">Transmembrane</keyword>
<comment type="subcellular location">
    <subcellularLocation>
        <location evidence="1">Membrane</location>
        <topology evidence="1">Multi-pass membrane protein</topology>
    </subcellularLocation>
</comment>
<evidence type="ECO:0000256" key="5">
    <source>
        <dbReference type="SAM" id="Phobius"/>
    </source>
</evidence>
<keyword evidence="4 5" id="KW-0472">Membrane</keyword>
<dbReference type="EMBL" id="JACIEQ010000002">
    <property type="protein sequence ID" value="MBB4022116.1"/>
    <property type="molecule type" value="Genomic_DNA"/>
</dbReference>
<dbReference type="AlphaFoldDB" id="A0A840CH42"/>
<protein>
    <submittedName>
        <fullName evidence="7">Drug/metabolite transporter (DMT)-like permease</fullName>
    </submittedName>
</protein>
<dbReference type="GO" id="GO:0016020">
    <property type="term" value="C:membrane"/>
    <property type="evidence" value="ECO:0007669"/>
    <property type="project" value="UniProtKB-SubCell"/>
</dbReference>
<feature type="transmembrane region" description="Helical" evidence="5">
    <location>
        <begin position="98"/>
        <end position="120"/>
    </location>
</feature>
<evidence type="ECO:0000256" key="3">
    <source>
        <dbReference type="ARBA" id="ARBA00022989"/>
    </source>
</evidence>
<feature type="transmembrane region" description="Helical" evidence="5">
    <location>
        <begin position="73"/>
        <end position="92"/>
    </location>
</feature>
<dbReference type="InterPro" id="IPR037185">
    <property type="entry name" value="EmrE-like"/>
</dbReference>